<feature type="compositionally biased region" description="Low complexity" evidence="1">
    <location>
        <begin position="156"/>
        <end position="167"/>
    </location>
</feature>
<dbReference type="Gene3D" id="3.40.50.300">
    <property type="entry name" value="P-loop containing nucleotide triphosphate hydrolases"/>
    <property type="match status" value="1"/>
</dbReference>
<feature type="compositionally biased region" description="Polar residues" evidence="1">
    <location>
        <begin position="135"/>
        <end position="146"/>
    </location>
</feature>
<feature type="region of interest" description="Disordered" evidence="1">
    <location>
        <begin position="115"/>
        <end position="301"/>
    </location>
</feature>
<feature type="compositionally biased region" description="Basic and acidic residues" evidence="1">
    <location>
        <begin position="168"/>
        <end position="185"/>
    </location>
</feature>
<dbReference type="STRING" id="1122930.SAMN02745168_2235"/>
<evidence type="ECO:0000256" key="1">
    <source>
        <dbReference type="SAM" id="MobiDB-lite"/>
    </source>
</evidence>
<dbReference type="Proteomes" id="UP000192790">
    <property type="component" value="Unassembled WGS sequence"/>
</dbReference>
<keyword evidence="4" id="KW-1185">Reference proteome</keyword>
<feature type="compositionally biased region" description="Basic and acidic residues" evidence="1">
    <location>
        <begin position="31"/>
        <end position="41"/>
    </location>
</feature>
<dbReference type="Pfam" id="PF00158">
    <property type="entry name" value="Sigma54_activat"/>
    <property type="match status" value="1"/>
</dbReference>
<feature type="compositionally biased region" description="Basic and acidic residues" evidence="1">
    <location>
        <begin position="233"/>
        <end position="245"/>
    </location>
</feature>
<protein>
    <submittedName>
        <fullName evidence="3">Sigma-54 interaction domain-containing protein</fullName>
    </submittedName>
</protein>
<sequence length="301" mass="33864">MNSIHNRIPTSNNDGERHRNLIYVNNKHEKKQPTNKHESKKTNPNFLTKNKCTKDTASKSTTNNTETAKIIHDVSTPADRHQNHKETDSTKDQKNEESPYLVKTILETDAFSQHNPAGIQNMSNPHYTKPKQEPPNANHNGNNQESTLKDHKNRNTSKTNNTHSNTRISDEPPTRNELNEPDQHKKTASAADPNPHVSCANLTNKPLKSEKVGQEKNPTTRAINTAKTAQIEPADRSTRTTDKNHNMPPPIQSKLPRTQQKKTLIRTGDRHARPADIRLTAATNEHLTQCDTKRTGSANPN</sequence>
<feature type="compositionally biased region" description="Polar residues" evidence="1">
    <location>
        <begin position="281"/>
        <end position="301"/>
    </location>
</feature>
<feature type="compositionally biased region" description="Polar residues" evidence="1">
    <location>
        <begin position="1"/>
        <end position="13"/>
    </location>
</feature>
<organism evidence="3 4">
    <name type="scientific">Papillibacter cinnamivorans DSM 12816</name>
    <dbReference type="NCBI Taxonomy" id="1122930"/>
    <lineage>
        <taxon>Bacteria</taxon>
        <taxon>Bacillati</taxon>
        <taxon>Bacillota</taxon>
        <taxon>Clostridia</taxon>
        <taxon>Eubacteriales</taxon>
        <taxon>Oscillospiraceae</taxon>
        <taxon>Papillibacter</taxon>
    </lineage>
</organism>
<dbReference type="InterPro" id="IPR027417">
    <property type="entry name" value="P-loop_NTPase"/>
</dbReference>
<feature type="compositionally biased region" description="Polar residues" evidence="1">
    <location>
        <begin position="216"/>
        <end position="228"/>
    </location>
</feature>
<dbReference type="EMBL" id="FWXW01000005">
    <property type="protein sequence ID" value="SMC72818.1"/>
    <property type="molecule type" value="Genomic_DNA"/>
</dbReference>
<proteinExistence type="predicted"/>
<dbReference type="InterPro" id="IPR002078">
    <property type="entry name" value="Sigma_54_int"/>
</dbReference>
<dbReference type="PROSITE" id="PS50045">
    <property type="entry name" value="SIGMA54_INTERACT_4"/>
    <property type="match status" value="1"/>
</dbReference>
<evidence type="ECO:0000313" key="4">
    <source>
        <dbReference type="Proteomes" id="UP000192790"/>
    </source>
</evidence>
<evidence type="ECO:0000313" key="3">
    <source>
        <dbReference type="EMBL" id="SMC72818.1"/>
    </source>
</evidence>
<accession>A0A1W2BJX2</accession>
<feature type="compositionally biased region" description="Basic and acidic residues" evidence="1">
    <location>
        <begin position="267"/>
        <end position="276"/>
    </location>
</feature>
<dbReference type="GO" id="GO:0005524">
    <property type="term" value="F:ATP binding"/>
    <property type="evidence" value="ECO:0007669"/>
    <property type="project" value="InterPro"/>
</dbReference>
<dbReference type="AlphaFoldDB" id="A0A1W2BJX2"/>
<gene>
    <name evidence="3" type="ORF">SAMN02745168_2235</name>
</gene>
<reference evidence="3 4" key="1">
    <citation type="submission" date="2017-04" db="EMBL/GenBank/DDBJ databases">
        <authorList>
            <person name="Afonso C.L."/>
            <person name="Miller P.J."/>
            <person name="Scott M.A."/>
            <person name="Spackman E."/>
            <person name="Goraichik I."/>
            <person name="Dimitrov K.M."/>
            <person name="Suarez D.L."/>
            <person name="Swayne D.E."/>
        </authorList>
    </citation>
    <scope>NUCLEOTIDE SEQUENCE [LARGE SCALE GENOMIC DNA]</scope>
    <source>
        <strain evidence="3 4">DSM 12816</strain>
    </source>
</reference>
<feature type="compositionally biased region" description="Polar residues" evidence="1">
    <location>
        <begin position="58"/>
        <end position="67"/>
    </location>
</feature>
<dbReference type="RefSeq" id="WP_084234902.1">
    <property type="nucleotide sequence ID" value="NZ_FWXW01000005.1"/>
</dbReference>
<name>A0A1W2BJX2_9FIRM</name>
<feature type="region of interest" description="Disordered" evidence="1">
    <location>
        <begin position="1"/>
        <end position="98"/>
    </location>
</feature>
<feature type="compositionally biased region" description="Basic and acidic residues" evidence="1">
    <location>
        <begin position="78"/>
        <end position="97"/>
    </location>
</feature>
<feature type="domain" description="Sigma-54 factor interaction" evidence="2">
    <location>
        <begin position="184"/>
        <end position="289"/>
    </location>
</feature>
<dbReference type="GO" id="GO:0006355">
    <property type="term" value="P:regulation of DNA-templated transcription"/>
    <property type="evidence" value="ECO:0007669"/>
    <property type="project" value="InterPro"/>
</dbReference>
<evidence type="ECO:0000259" key="2">
    <source>
        <dbReference type="PROSITE" id="PS50045"/>
    </source>
</evidence>
<feature type="compositionally biased region" description="Polar residues" evidence="1">
    <location>
        <begin position="115"/>
        <end position="126"/>
    </location>
</feature>